<evidence type="ECO:0000313" key="1">
    <source>
        <dbReference type="EMBL" id="AAT68790.1"/>
    </source>
</evidence>
<sequence>MAGIFFPSVSTMPGTGDTLRCTESGCRAFFQDAFMTILSQENPVILLLENMLEALSTAPDNINNERRRRRYLLNWLDTARQMREFRGMAEEFTTLRKLLATSSDIPVANTLKSLLESGNNAALYDLYRFRSALAACRSLGWQIGTCAWNDQLVSETLSRAQTGKRHILQLNSTRDTFSTTGRMLRPVAFSLIHPSSLESSEVEEIFRDEGFILAHGRECSLNGSGRNMLSRILPCGAFRFTESRMGHRSQQSPVTLKYRDSHNGSHSPLTFFRKSRFADVDVPFFIIRPLRLS</sequence>
<reference evidence="1" key="3">
    <citation type="journal article" date="2004" name="J. Exp. Med.">
        <title>A new family of potent AB(5) cytotoxins produced by Shiga toxigenic Escherichia coli.</title>
        <authorList>
            <person name="Paton A.W."/>
            <person name="Srimanote P."/>
            <person name="Talbot U.M."/>
            <person name="Wang H."/>
            <person name="Paton J.C."/>
        </authorList>
    </citation>
    <scope>NUCLEOTIDE SEQUENCE</scope>
    <source>
        <strain evidence="1">98NK2</strain>
        <plasmid evidence="1">megaplasmid pO113</plasmid>
    </source>
</reference>
<reference evidence="1" key="1">
    <citation type="journal article" date="2001" name="Infect. Immun.">
        <title>Characterization of Saa, a novel autoagglutinating adhesin produced by locus of enterocyte effacement-negative Shiga-toxigenic Escherichia coli strains that are virulent for humans.</title>
        <authorList>
            <person name="Paton A.W."/>
            <person name="Srimanote P."/>
            <person name="Woodrow M.C."/>
            <person name="Paton J.C."/>
        </authorList>
    </citation>
    <scope>NUCLEOTIDE SEQUENCE</scope>
    <source>
        <strain evidence="1">98NK2</strain>
        <plasmid evidence="1">megaplasmid pO113</plasmid>
    </source>
</reference>
<dbReference type="AlphaFoldDB" id="Q6EZB7"/>
<protein>
    <submittedName>
        <fullName evidence="1">TraC</fullName>
    </submittedName>
</protein>
<geneLocation type="plasmid" evidence="1">
    <name>megaplasmid pO113</name>
</geneLocation>
<keyword evidence="1" id="KW-0614">Plasmid</keyword>
<dbReference type="EMBL" id="AF399919">
    <property type="protein sequence ID" value="AAT68790.1"/>
    <property type="molecule type" value="Genomic_DNA"/>
</dbReference>
<proteinExistence type="predicted"/>
<name>Q6EZB7_ECOLX</name>
<reference evidence="1" key="2">
    <citation type="journal article" date="2002" name="Infect. Immun.">
        <title>Characterization of a novel type IV pilus locus encoded on the large plasmid of locus of enterocyte effacement-negative Shiga-toxigenic Escherichia coli strains that are virulent for humans.</title>
        <authorList>
            <person name="Srimanote P."/>
            <person name="Paton A.W."/>
            <person name="Paton J.C."/>
        </authorList>
    </citation>
    <scope>NUCLEOTIDE SEQUENCE</scope>
    <source>
        <strain evidence="1">98NK2</strain>
        <plasmid evidence="1">megaplasmid pO113</plasmid>
    </source>
</reference>
<organism evidence="1">
    <name type="scientific">Escherichia coli</name>
    <dbReference type="NCBI Taxonomy" id="562"/>
    <lineage>
        <taxon>Bacteria</taxon>
        <taxon>Pseudomonadati</taxon>
        <taxon>Pseudomonadota</taxon>
        <taxon>Gammaproteobacteria</taxon>
        <taxon>Enterobacterales</taxon>
        <taxon>Enterobacteriaceae</taxon>
        <taxon>Escherichia</taxon>
    </lineage>
</organism>
<accession>Q6EZB7</accession>
<gene>
    <name evidence="1" type="primary">traC</name>
</gene>